<comment type="caution">
    <text evidence="2">The sequence shown here is derived from an EMBL/GenBank/DDBJ whole genome shotgun (WGS) entry which is preliminary data.</text>
</comment>
<sequence>MSGWGADGRAVVLGDAVLLEPGGKHARGSEEELRLALGSGRGHRVDNSGWRPPGMYPLPPRVCTVAWPERMPTASVKSTSSAAAGQPVVTGVAVQYGLRDRLLLDRVEDLVFAEPAPTPLGHEPRGRLPATSPISCPLPWARTGTPS</sequence>
<evidence type="ECO:0000256" key="1">
    <source>
        <dbReference type="SAM" id="MobiDB-lite"/>
    </source>
</evidence>
<evidence type="ECO:0000313" key="2">
    <source>
        <dbReference type="EMBL" id="GAA3890638.1"/>
    </source>
</evidence>
<name>A0ABP7KXM8_9ACTN</name>
<gene>
    <name evidence="2" type="ORF">GCM10022207_67790</name>
</gene>
<feature type="region of interest" description="Disordered" evidence="1">
    <location>
        <begin position="116"/>
        <end position="147"/>
    </location>
</feature>
<dbReference type="Proteomes" id="UP001501563">
    <property type="component" value="Unassembled WGS sequence"/>
</dbReference>
<organism evidence="2 3">
    <name type="scientific">Streptomyces lannensis</name>
    <dbReference type="NCBI Taxonomy" id="766498"/>
    <lineage>
        <taxon>Bacteria</taxon>
        <taxon>Bacillati</taxon>
        <taxon>Actinomycetota</taxon>
        <taxon>Actinomycetes</taxon>
        <taxon>Kitasatosporales</taxon>
        <taxon>Streptomycetaceae</taxon>
        <taxon>Streptomyces</taxon>
    </lineage>
</organism>
<reference evidence="3" key="1">
    <citation type="journal article" date="2019" name="Int. J. Syst. Evol. Microbiol.">
        <title>The Global Catalogue of Microorganisms (GCM) 10K type strain sequencing project: providing services to taxonomists for standard genome sequencing and annotation.</title>
        <authorList>
            <consortium name="The Broad Institute Genomics Platform"/>
            <consortium name="The Broad Institute Genome Sequencing Center for Infectious Disease"/>
            <person name="Wu L."/>
            <person name="Ma J."/>
        </authorList>
    </citation>
    <scope>NUCLEOTIDE SEQUENCE [LARGE SCALE GENOMIC DNA]</scope>
    <source>
        <strain evidence="3">JCM 16578</strain>
    </source>
</reference>
<evidence type="ECO:0000313" key="3">
    <source>
        <dbReference type="Proteomes" id="UP001501563"/>
    </source>
</evidence>
<protein>
    <submittedName>
        <fullName evidence="2">Uncharacterized protein</fullName>
    </submittedName>
</protein>
<keyword evidence="3" id="KW-1185">Reference proteome</keyword>
<dbReference type="EMBL" id="BAAAZA010000026">
    <property type="protein sequence ID" value="GAA3890638.1"/>
    <property type="molecule type" value="Genomic_DNA"/>
</dbReference>
<proteinExistence type="predicted"/>
<accession>A0ABP7KXM8</accession>